<dbReference type="GO" id="GO:0017004">
    <property type="term" value="P:cytochrome complex assembly"/>
    <property type="evidence" value="ECO:0007669"/>
    <property type="project" value="UniProtKB-KW"/>
</dbReference>
<accession>A0A6J7TAF3</accession>
<dbReference type="Pfam" id="PF04995">
    <property type="entry name" value="CcmD"/>
    <property type="match status" value="1"/>
</dbReference>
<evidence type="ECO:0000256" key="8">
    <source>
        <dbReference type="ARBA" id="ARBA00023136"/>
    </source>
</evidence>
<dbReference type="EMBL" id="CAEZXA010000076">
    <property type="protein sequence ID" value="CAB4677360.1"/>
    <property type="molecule type" value="Genomic_DNA"/>
</dbReference>
<gene>
    <name evidence="11" type="ORF">UFOPK2334_00929</name>
    <name evidence="10" type="ORF">UFOPK4179_00266</name>
    <name evidence="12" type="ORF">UFOPK4293_00889</name>
</gene>
<evidence type="ECO:0000256" key="1">
    <source>
        <dbReference type="ARBA" id="ARBA00004377"/>
    </source>
</evidence>
<organism evidence="12">
    <name type="scientific">freshwater metagenome</name>
    <dbReference type="NCBI Taxonomy" id="449393"/>
    <lineage>
        <taxon>unclassified sequences</taxon>
        <taxon>metagenomes</taxon>
        <taxon>ecological metagenomes</taxon>
    </lineage>
</organism>
<sequence>MKHASFIFGSWGITAVSVAAYAVWIIRRGRELAKHATSEEMPWT</sequence>
<evidence type="ECO:0000256" key="9">
    <source>
        <dbReference type="SAM" id="Phobius"/>
    </source>
</evidence>
<dbReference type="GO" id="GO:0005886">
    <property type="term" value="C:plasma membrane"/>
    <property type="evidence" value="ECO:0007669"/>
    <property type="project" value="UniProtKB-SubCell"/>
</dbReference>
<proteinExistence type="predicted"/>
<keyword evidence="7 9" id="KW-1133">Transmembrane helix</keyword>
<evidence type="ECO:0000313" key="11">
    <source>
        <dbReference type="EMBL" id="CAB4677360.1"/>
    </source>
</evidence>
<evidence type="ECO:0000256" key="6">
    <source>
        <dbReference type="ARBA" id="ARBA00022748"/>
    </source>
</evidence>
<evidence type="ECO:0000256" key="4">
    <source>
        <dbReference type="ARBA" id="ARBA00022519"/>
    </source>
</evidence>
<protein>
    <submittedName>
        <fullName evidence="12">Unannotated protein</fullName>
    </submittedName>
</protein>
<dbReference type="InterPro" id="IPR007078">
    <property type="entry name" value="Haem_export_protD_CcmD"/>
</dbReference>
<evidence type="ECO:0000256" key="7">
    <source>
        <dbReference type="ARBA" id="ARBA00022989"/>
    </source>
</evidence>
<evidence type="ECO:0000313" key="10">
    <source>
        <dbReference type="EMBL" id="CAB4367483.1"/>
    </source>
</evidence>
<evidence type="ECO:0000313" key="12">
    <source>
        <dbReference type="EMBL" id="CAB5050062.1"/>
    </source>
</evidence>
<keyword evidence="4" id="KW-0997">Cell inner membrane</keyword>
<keyword evidence="2" id="KW-0813">Transport</keyword>
<evidence type="ECO:0000256" key="5">
    <source>
        <dbReference type="ARBA" id="ARBA00022692"/>
    </source>
</evidence>
<reference evidence="12" key="1">
    <citation type="submission" date="2020-05" db="EMBL/GenBank/DDBJ databases">
        <authorList>
            <person name="Chiriac C."/>
            <person name="Salcher M."/>
            <person name="Ghai R."/>
            <person name="Kavagutti S V."/>
        </authorList>
    </citation>
    <scope>NUCLEOTIDE SEQUENCE</scope>
</reference>
<keyword evidence="3" id="KW-1003">Cell membrane</keyword>
<dbReference type="GO" id="GO:0015886">
    <property type="term" value="P:heme transport"/>
    <property type="evidence" value="ECO:0007669"/>
    <property type="project" value="InterPro"/>
</dbReference>
<dbReference type="AlphaFoldDB" id="A0A6J7TAF3"/>
<keyword evidence="8 9" id="KW-0472">Membrane</keyword>
<dbReference type="NCBIfam" id="TIGR03141">
    <property type="entry name" value="cytochro_ccmD"/>
    <property type="match status" value="1"/>
</dbReference>
<name>A0A6J7TAF3_9ZZZZ</name>
<keyword evidence="5 9" id="KW-0812">Transmembrane</keyword>
<comment type="subcellular location">
    <subcellularLocation>
        <location evidence="1">Cell inner membrane</location>
        <topology evidence="1">Single-pass membrane protein</topology>
    </subcellularLocation>
</comment>
<keyword evidence="6" id="KW-0201">Cytochrome c-type biogenesis</keyword>
<evidence type="ECO:0000256" key="3">
    <source>
        <dbReference type="ARBA" id="ARBA00022475"/>
    </source>
</evidence>
<feature type="transmembrane region" description="Helical" evidence="9">
    <location>
        <begin position="6"/>
        <end position="26"/>
    </location>
</feature>
<dbReference type="EMBL" id="CAFBQH010000048">
    <property type="protein sequence ID" value="CAB5050062.1"/>
    <property type="molecule type" value="Genomic_DNA"/>
</dbReference>
<dbReference type="EMBL" id="CAETWZ010000014">
    <property type="protein sequence ID" value="CAB4367483.1"/>
    <property type="molecule type" value="Genomic_DNA"/>
</dbReference>
<evidence type="ECO:0000256" key="2">
    <source>
        <dbReference type="ARBA" id="ARBA00022448"/>
    </source>
</evidence>